<evidence type="ECO:0000313" key="19">
    <source>
        <dbReference type="Proteomes" id="UP001341840"/>
    </source>
</evidence>
<dbReference type="CDD" id="cd16493">
    <property type="entry name" value="RING-CH-C4HC3_NSE1"/>
    <property type="match status" value="1"/>
</dbReference>
<evidence type="ECO:0000256" key="1">
    <source>
        <dbReference type="ARBA" id="ARBA00000900"/>
    </source>
</evidence>
<sequence>MSVTLSWRHHAVIQALLSRGPLKENDLHSMFKELTKKSPGADRKLFDGFILKINRELNSVNFELRACIDQYDGQIYYGVVNTVSDEQSKLGTKYTIPQIAFYKALIEVMAQDAMASGVVPSISALNLRLDSQVPTVIDPQSQGSPSNIPPALRNFTKVDREKALDDLVRDQWLRVTEDGHIKLGVKSFLDLRSWFRNNEIPSCQVCNEAGVKAELCQNENCTVRIHHYCLEQLFSRRKVEKVCPSCGTTWPYTMPKTEAVVTENENELPGSQKATGSRRTRGVVTTKDENEPRESQLPTGSRRTRQRTNTNVVDESVEPCNEGAPSQRVNEVSRKRGRTRRSAESQTESVSAVSSSTRRVTRSSSQWC</sequence>
<dbReference type="Pfam" id="PF08746">
    <property type="entry name" value="zf-RING-like"/>
    <property type="match status" value="1"/>
</dbReference>
<evidence type="ECO:0000256" key="4">
    <source>
        <dbReference type="ARBA" id="ARBA00012483"/>
    </source>
</evidence>
<dbReference type="PANTHER" id="PTHR20973:SF0">
    <property type="entry name" value="NON-STRUCTURAL MAINTENANCE OF CHROMOSOMES ELEMENT 1 HOMOLOG"/>
    <property type="match status" value="1"/>
</dbReference>
<evidence type="ECO:0000313" key="18">
    <source>
        <dbReference type="EMBL" id="MED6225714.1"/>
    </source>
</evidence>
<dbReference type="PANTHER" id="PTHR20973">
    <property type="entry name" value="NON-SMC ELEMENT 1-RELATED"/>
    <property type="match status" value="1"/>
</dbReference>
<dbReference type="InterPro" id="IPR036388">
    <property type="entry name" value="WH-like_DNA-bd_sf"/>
</dbReference>
<reference evidence="18 19" key="1">
    <citation type="journal article" date="2023" name="Plants (Basel)">
        <title>Bridging the Gap: Combining Genomics and Transcriptomics Approaches to Understand Stylosanthes scabra, an Orphan Legume from the Brazilian Caatinga.</title>
        <authorList>
            <person name="Ferreira-Neto J.R.C."/>
            <person name="da Silva M.D."/>
            <person name="Binneck E."/>
            <person name="de Melo N.F."/>
            <person name="da Silva R.H."/>
            <person name="de Melo A.L.T.M."/>
            <person name="Pandolfi V."/>
            <person name="Bustamante F.O."/>
            <person name="Brasileiro-Vidal A.C."/>
            <person name="Benko-Iseppon A.M."/>
        </authorList>
    </citation>
    <scope>NUCLEOTIDE SEQUENCE [LARGE SCALE GENOMIC DNA]</scope>
    <source>
        <tissue evidence="18">Leaves</tissue>
    </source>
</reference>
<dbReference type="InterPro" id="IPR011513">
    <property type="entry name" value="Nse1"/>
</dbReference>
<keyword evidence="13 15" id="KW-0234">DNA repair</keyword>
<keyword evidence="14 15" id="KW-0539">Nucleus</keyword>
<dbReference type="InterPro" id="IPR014857">
    <property type="entry name" value="Nse1_RING_C4HC3-type"/>
</dbReference>
<protein>
    <recommendedName>
        <fullName evidence="5 15">Non-structural maintenance of chromosomes element 1 homolog</fullName>
        <ecNumber evidence="4 15">2.3.2.27</ecNumber>
    </recommendedName>
</protein>
<evidence type="ECO:0000256" key="11">
    <source>
        <dbReference type="ARBA" id="ARBA00022833"/>
    </source>
</evidence>
<evidence type="ECO:0000256" key="10">
    <source>
        <dbReference type="ARBA" id="ARBA00022786"/>
    </source>
</evidence>
<evidence type="ECO:0000256" key="2">
    <source>
        <dbReference type="ARBA" id="ARBA00004123"/>
    </source>
</evidence>
<keyword evidence="11 15" id="KW-0862">Zinc</keyword>
<evidence type="ECO:0000256" key="16">
    <source>
        <dbReference type="SAM" id="MobiDB-lite"/>
    </source>
</evidence>
<keyword evidence="6 15" id="KW-0808">Transferase</keyword>
<evidence type="ECO:0000256" key="5">
    <source>
        <dbReference type="ARBA" id="ARBA00019422"/>
    </source>
</evidence>
<keyword evidence="10 15" id="KW-0833">Ubl conjugation pathway</keyword>
<keyword evidence="8 15" id="KW-0227">DNA damage</keyword>
<evidence type="ECO:0000256" key="8">
    <source>
        <dbReference type="ARBA" id="ARBA00022763"/>
    </source>
</evidence>
<keyword evidence="12 15" id="KW-0233">DNA recombination</keyword>
<feature type="domain" description="Non-structural maintenance of chromosomes element 1 RING C4HC3-type" evidence="17">
    <location>
        <begin position="203"/>
        <end position="246"/>
    </location>
</feature>
<dbReference type="Pfam" id="PF07574">
    <property type="entry name" value="SMC_Nse1"/>
    <property type="match status" value="1"/>
</dbReference>
<keyword evidence="19" id="KW-1185">Reference proteome</keyword>
<dbReference type="EC" id="2.3.2.27" evidence="4 15"/>
<comment type="caution">
    <text evidence="18">The sequence shown here is derived from an EMBL/GenBank/DDBJ whole genome shotgun (WGS) entry which is preliminary data.</text>
</comment>
<dbReference type="Proteomes" id="UP001341840">
    <property type="component" value="Unassembled WGS sequence"/>
</dbReference>
<evidence type="ECO:0000256" key="7">
    <source>
        <dbReference type="ARBA" id="ARBA00022723"/>
    </source>
</evidence>
<dbReference type="Gene3D" id="1.10.10.10">
    <property type="entry name" value="Winged helix-like DNA-binding domain superfamily/Winged helix DNA-binding domain"/>
    <property type="match status" value="1"/>
</dbReference>
<feature type="compositionally biased region" description="Low complexity" evidence="16">
    <location>
        <begin position="344"/>
        <end position="368"/>
    </location>
</feature>
<comment type="catalytic activity">
    <reaction evidence="1 15">
        <text>S-ubiquitinyl-[E2 ubiquitin-conjugating enzyme]-L-cysteine + [acceptor protein]-L-lysine = [E2 ubiquitin-conjugating enzyme]-L-cysteine + N(6)-ubiquitinyl-[acceptor protein]-L-lysine.</text>
        <dbReference type="EC" id="2.3.2.27"/>
    </reaction>
</comment>
<evidence type="ECO:0000256" key="15">
    <source>
        <dbReference type="RuleBase" id="RU368018"/>
    </source>
</evidence>
<proteinExistence type="inferred from homology"/>
<accession>A0ABU6ZUP9</accession>
<organism evidence="18 19">
    <name type="scientific">Stylosanthes scabra</name>
    <dbReference type="NCBI Taxonomy" id="79078"/>
    <lineage>
        <taxon>Eukaryota</taxon>
        <taxon>Viridiplantae</taxon>
        <taxon>Streptophyta</taxon>
        <taxon>Embryophyta</taxon>
        <taxon>Tracheophyta</taxon>
        <taxon>Spermatophyta</taxon>
        <taxon>Magnoliopsida</taxon>
        <taxon>eudicotyledons</taxon>
        <taxon>Gunneridae</taxon>
        <taxon>Pentapetalae</taxon>
        <taxon>rosids</taxon>
        <taxon>fabids</taxon>
        <taxon>Fabales</taxon>
        <taxon>Fabaceae</taxon>
        <taxon>Papilionoideae</taxon>
        <taxon>50 kb inversion clade</taxon>
        <taxon>dalbergioids sensu lato</taxon>
        <taxon>Dalbergieae</taxon>
        <taxon>Pterocarpus clade</taxon>
        <taxon>Stylosanthes</taxon>
    </lineage>
</organism>
<gene>
    <name evidence="18" type="ORF">PIB30_096303</name>
</gene>
<keyword evidence="7 15" id="KW-0479">Metal-binding</keyword>
<keyword evidence="9 15" id="KW-0863">Zinc-finger</keyword>
<evidence type="ECO:0000256" key="12">
    <source>
        <dbReference type="ARBA" id="ARBA00023172"/>
    </source>
</evidence>
<dbReference type="EMBL" id="JASCZI010274132">
    <property type="protein sequence ID" value="MED6225714.1"/>
    <property type="molecule type" value="Genomic_DNA"/>
</dbReference>
<comment type="similarity">
    <text evidence="3 15">Belongs to the NSE1 family.</text>
</comment>
<comment type="subcellular location">
    <subcellularLocation>
        <location evidence="2 15">Nucleus</location>
    </subcellularLocation>
</comment>
<evidence type="ECO:0000256" key="3">
    <source>
        <dbReference type="ARBA" id="ARBA00010258"/>
    </source>
</evidence>
<dbReference type="Gene3D" id="3.90.1150.220">
    <property type="match status" value="1"/>
</dbReference>
<feature type="region of interest" description="Disordered" evidence="16">
    <location>
        <begin position="261"/>
        <end position="368"/>
    </location>
</feature>
<evidence type="ECO:0000256" key="14">
    <source>
        <dbReference type="ARBA" id="ARBA00023242"/>
    </source>
</evidence>
<name>A0ABU6ZUP9_9FABA</name>
<dbReference type="Gene3D" id="3.30.40.10">
    <property type="entry name" value="Zinc/RING finger domain, C3HC4 (zinc finger)"/>
    <property type="match status" value="1"/>
</dbReference>
<evidence type="ECO:0000256" key="9">
    <source>
        <dbReference type="ARBA" id="ARBA00022771"/>
    </source>
</evidence>
<dbReference type="InterPro" id="IPR013083">
    <property type="entry name" value="Znf_RING/FYVE/PHD"/>
</dbReference>
<evidence type="ECO:0000256" key="6">
    <source>
        <dbReference type="ARBA" id="ARBA00022679"/>
    </source>
</evidence>
<evidence type="ECO:0000259" key="17">
    <source>
        <dbReference type="Pfam" id="PF08746"/>
    </source>
</evidence>
<comment type="subunit">
    <text evidence="15">Component of the Smc5-Smc6 complex.</text>
</comment>
<evidence type="ECO:0000256" key="13">
    <source>
        <dbReference type="ARBA" id="ARBA00023204"/>
    </source>
</evidence>